<dbReference type="GO" id="GO:0009166">
    <property type="term" value="P:nucleotide catabolic process"/>
    <property type="evidence" value="ECO:0007669"/>
    <property type="project" value="InterPro"/>
</dbReference>
<dbReference type="Pfam" id="PF02872">
    <property type="entry name" value="5_nucleotid_C"/>
    <property type="match status" value="1"/>
</dbReference>
<name>A0A917DH45_9SPHN</name>
<evidence type="ECO:0000313" key="6">
    <source>
        <dbReference type="Proteomes" id="UP000598997"/>
    </source>
</evidence>
<organism evidence="5 6">
    <name type="scientific">Croceicoccus pelagius</name>
    <dbReference type="NCBI Taxonomy" id="1703341"/>
    <lineage>
        <taxon>Bacteria</taxon>
        <taxon>Pseudomonadati</taxon>
        <taxon>Pseudomonadota</taxon>
        <taxon>Alphaproteobacteria</taxon>
        <taxon>Sphingomonadales</taxon>
        <taxon>Erythrobacteraceae</taxon>
        <taxon>Croceicoccus</taxon>
    </lineage>
</organism>
<dbReference type="Proteomes" id="UP000598997">
    <property type="component" value="Unassembled WGS sequence"/>
</dbReference>
<feature type="domain" description="Calcineurin-like phosphoesterase" evidence="3">
    <location>
        <begin position="37"/>
        <end position="293"/>
    </location>
</feature>
<feature type="chain" id="PRO_5038168041" evidence="2">
    <location>
        <begin position="23"/>
        <end position="584"/>
    </location>
</feature>
<dbReference type="OrthoDB" id="9803927at2"/>
<dbReference type="PANTHER" id="PTHR11575">
    <property type="entry name" value="5'-NUCLEOTIDASE-RELATED"/>
    <property type="match status" value="1"/>
</dbReference>
<comment type="similarity">
    <text evidence="2">Belongs to the 5'-nucleotidase family.</text>
</comment>
<dbReference type="InterPro" id="IPR008334">
    <property type="entry name" value="5'-Nucleotdase_C"/>
</dbReference>
<dbReference type="GO" id="GO:0030288">
    <property type="term" value="C:outer membrane-bounded periplasmic space"/>
    <property type="evidence" value="ECO:0007669"/>
    <property type="project" value="TreeGrafter"/>
</dbReference>
<dbReference type="Pfam" id="PF00149">
    <property type="entry name" value="Metallophos"/>
    <property type="match status" value="1"/>
</dbReference>
<evidence type="ECO:0000256" key="1">
    <source>
        <dbReference type="ARBA" id="ARBA00022729"/>
    </source>
</evidence>
<feature type="signal peptide" evidence="2">
    <location>
        <begin position="1"/>
        <end position="22"/>
    </location>
</feature>
<dbReference type="AlphaFoldDB" id="A0A917DH45"/>
<keyword evidence="2" id="KW-0547">Nucleotide-binding</keyword>
<dbReference type="GO" id="GO:0008253">
    <property type="term" value="F:5'-nucleotidase activity"/>
    <property type="evidence" value="ECO:0007669"/>
    <property type="project" value="TreeGrafter"/>
</dbReference>
<feature type="domain" description="5'-Nucleotidase C-terminal" evidence="4">
    <location>
        <begin position="401"/>
        <end position="546"/>
    </location>
</feature>
<evidence type="ECO:0000256" key="2">
    <source>
        <dbReference type="RuleBase" id="RU362119"/>
    </source>
</evidence>
<sequence length="584" mass="61453">MIRRILTPAALLLLSACATVPAAPPEPQGPTEPVTVRIIGINDFHGNLMPLPAPKDVMTPDGEIVSIPVGGAAWMASAIATIRAQDEYTMVISAGDMIGASPLASAAFLDEPAIGVMNRVGVDFNAVGNHEFDKGWQELKRIADGGCEKYTLREPCAVEKDFAGANFPFLSANVVTRNGETLFPAFGTKTFGEGDAQVTVGVIGLPLRDVPNLVTPSGVEDLYFGDEANAINIYVEELASKGVDAIVVSIHQGLYNVPREDSNGCGGISGELLPILERLDPRVDLVISGHTHRSYVCNYGDIDAARPFLVTSAGYGASQVTDIAVTIDPATNEVTAKTAHNVTVQSEGKAKDGSPLPTSTAFAAIVPDAGIAAYVGQYVDAVAEVAKRASGKVSGEAIITDDDELETALGDMIADGQLAATREAGAQIAFMNNSGVRASLVPAADGTVTFGDLYAVQPFGNSLITRTFTGDQVMALLEQQFDSADKKQILAPSEGFAFTYDRSRPVGDRIVKATLNGDPINPLKSYRITMNSFLAAGGDGFTVFTEGTQTTTGGNDLDAFEAWLGAVPVRQLPRTDRVTNLTPR</sequence>
<dbReference type="InterPro" id="IPR004843">
    <property type="entry name" value="Calcineurin-like_PHP"/>
</dbReference>
<dbReference type="SUPFAM" id="SSF56300">
    <property type="entry name" value="Metallo-dependent phosphatases"/>
    <property type="match status" value="1"/>
</dbReference>
<dbReference type="PROSITE" id="PS51257">
    <property type="entry name" value="PROKAR_LIPOPROTEIN"/>
    <property type="match status" value="1"/>
</dbReference>
<dbReference type="PANTHER" id="PTHR11575:SF24">
    <property type="entry name" value="5'-NUCLEOTIDASE"/>
    <property type="match status" value="1"/>
</dbReference>
<dbReference type="RefSeq" id="WP_082924414.1">
    <property type="nucleotide sequence ID" value="NZ_BMIO01000002.1"/>
</dbReference>
<evidence type="ECO:0000259" key="4">
    <source>
        <dbReference type="Pfam" id="PF02872"/>
    </source>
</evidence>
<dbReference type="InterPro" id="IPR036907">
    <property type="entry name" value="5'-Nucleotdase_C_sf"/>
</dbReference>
<dbReference type="InterPro" id="IPR006179">
    <property type="entry name" value="5_nucleotidase/apyrase"/>
</dbReference>
<keyword evidence="2" id="KW-0378">Hydrolase</keyword>
<dbReference type="PRINTS" id="PR01607">
    <property type="entry name" value="APYRASEFAMLY"/>
</dbReference>
<reference evidence="5 6" key="1">
    <citation type="journal article" date="2014" name="Int. J. Syst. Evol. Microbiol.">
        <title>Complete genome sequence of Corynebacterium casei LMG S-19264T (=DSM 44701T), isolated from a smear-ripened cheese.</title>
        <authorList>
            <consortium name="US DOE Joint Genome Institute (JGI-PGF)"/>
            <person name="Walter F."/>
            <person name="Albersmeier A."/>
            <person name="Kalinowski J."/>
            <person name="Ruckert C."/>
        </authorList>
    </citation>
    <scope>NUCLEOTIDE SEQUENCE [LARGE SCALE GENOMIC DNA]</scope>
    <source>
        <strain evidence="5 6">CGMCC 1.15358</strain>
    </source>
</reference>
<proteinExistence type="inferred from homology"/>
<dbReference type="Gene3D" id="3.60.21.10">
    <property type="match status" value="1"/>
</dbReference>
<keyword evidence="6" id="KW-1185">Reference proteome</keyword>
<evidence type="ECO:0000259" key="3">
    <source>
        <dbReference type="Pfam" id="PF00149"/>
    </source>
</evidence>
<gene>
    <name evidence="5" type="ORF">GCM10010989_08860</name>
</gene>
<dbReference type="GO" id="GO:0008768">
    <property type="term" value="F:UDP-sugar diphosphatase activity"/>
    <property type="evidence" value="ECO:0007669"/>
    <property type="project" value="TreeGrafter"/>
</dbReference>
<dbReference type="EMBL" id="BMIO01000002">
    <property type="protein sequence ID" value="GGD36928.1"/>
    <property type="molecule type" value="Genomic_DNA"/>
</dbReference>
<dbReference type="GO" id="GO:0000166">
    <property type="term" value="F:nucleotide binding"/>
    <property type="evidence" value="ECO:0007669"/>
    <property type="project" value="UniProtKB-KW"/>
</dbReference>
<accession>A0A917DH45</accession>
<dbReference type="Gene3D" id="3.90.780.10">
    <property type="entry name" value="5'-Nucleotidase, C-terminal domain"/>
    <property type="match status" value="1"/>
</dbReference>
<dbReference type="InterPro" id="IPR029052">
    <property type="entry name" value="Metallo-depent_PP-like"/>
</dbReference>
<protein>
    <submittedName>
        <fullName evidence="5">Bifunctional metallophosphatase/5'-nucleotidase</fullName>
    </submittedName>
</protein>
<evidence type="ECO:0000313" key="5">
    <source>
        <dbReference type="EMBL" id="GGD36928.1"/>
    </source>
</evidence>
<comment type="caution">
    <text evidence="5">The sequence shown here is derived from an EMBL/GenBank/DDBJ whole genome shotgun (WGS) entry which is preliminary data.</text>
</comment>
<keyword evidence="1 2" id="KW-0732">Signal</keyword>
<dbReference type="SUPFAM" id="SSF55816">
    <property type="entry name" value="5'-nucleotidase (syn. UDP-sugar hydrolase), C-terminal domain"/>
    <property type="match status" value="1"/>
</dbReference>